<dbReference type="EMBL" id="CACTIH010003687">
    <property type="protein sequence ID" value="CAA2982113.1"/>
    <property type="molecule type" value="Genomic_DNA"/>
</dbReference>
<dbReference type="PANTHER" id="PTHR36001:SF2">
    <property type="entry name" value="CTAGE FAMILY PROTEIN-RELATED"/>
    <property type="match status" value="1"/>
</dbReference>
<dbReference type="PANTHER" id="PTHR36001">
    <property type="entry name" value="CTAGE FAMILY PROTEIN-RELATED"/>
    <property type="match status" value="1"/>
</dbReference>
<dbReference type="AlphaFoldDB" id="A0A8S0RRP6"/>
<feature type="coiled-coil region" evidence="1">
    <location>
        <begin position="21"/>
        <end position="69"/>
    </location>
</feature>
<dbReference type="OrthoDB" id="763901at2759"/>
<reference evidence="2 3" key="1">
    <citation type="submission" date="2019-12" db="EMBL/GenBank/DDBJ databases">
        <authorList>
            <person name="Alioto T."/>
            <person name="Alioto T."/>
            <person name="Gomez Garrido J."/>
        </authorList>
    </citation>
    <scope>NUCLEOTIDE SEQUENCE [LARGE SCALE GENOMIC DNA]</scope>
</reference>
<dbReference type="Gramene" id="OE9A030490T1">
    <property type="protein sequence ID" value="OE9A030490C1"/>
    <property type="gene ID" value="OE9A030490"/>
</dbReference>
<dbReference type="Proteomes" id="UP000594638">
    <property type="component" value="Unassembled WGS sequence"/>
</dbReference>
<keyword evidence="1" id="KW-0175">Coiled coil</keyword>
<comment type="caution">
    <text evidence="2">The sequence shown here is derived from an EMBL/GenBank/DDBJ whole genome shotgun (WGS) entry which is preliminary data.</text>
</comment>
<evidence type="ECO:0000256" key="1">
    <source>
        <dbReference type="SAM" id="Coils"/>
    </source>
</evidence>
<dbReference type="InterPro" id="IPR053327">
    <property type="entry name" value="KIP"/>
</dbReference>
<keyword evidence="3" id="KW-1185">Reference proteome</keyword>
<sequence>MAGNDPQKQLLTLIRDFASEKSQGERRIVNQKKRIEELQSELEAANAELEGEKRHKESTEQELKGYEVELSMNEASIQTIKVQFSQLFCETIYATMSSRFQPHKLTTTRLSTTVAIEFLHQHHLLINPHQPYTNNNPNDSKIKPSTVQKQPLTHDFLPNSINPIVAHVNHTPQLDQAQQGAPIHDIITTNNTEIRNLQQKFDTTNSRPTTNFPATLVMTHGFVGRAMMRR</sequence>
<evidence type="ECO:0000313" key="3">
    <source>
        <dbReference type="Proteomes" id="UP000594638"/>
    </source>
</evidence>
<proteinExistence type="predicted"/>
<name>A0A8S0RRP6_OLEEU</name>
<accession>A0A8S0RRP6</accession>
<organism evidence="2 3">
    <name type="scientific">Olea europaea subsp. europaea</name>
    <dbReference type="NCBI Taxonomy" id="158383"/>
    <lineage>
        <taxon>Eukaryota</taxon>
        <taxon>Viridiplantae</taxon>
        <taxon>Streptophyta</taxon>
        <taxon>Embryophyta</taxon>
        <taxon>Tracheophyta</taxon>
        <taxon>Spermatophyta</taxon>
        <taxon>Magnoliopsida</taxon>
        <taxon>eudicotyledons</taxon>
        <taxon>Gunneridae</taxon>
        <taxon>Pentapetalae</taxon>
        <taxon>asterids</taxon>
        <taxon>lamiids</taxon>
        <taxon>Lamiales</taxon>
        <taxon>Oleaceae</taxon>
        <taxon>Oleeae</taxon>
        <taxon>Olea</taxon>
    </lineage>
</organism>
<gene>
    <name evidence="2" type="ORF">OLEA9_A030490</name>
</gene>
<evidence type="ECO:0000313" key="2">
    <source>
        <dbReference type="EMBL" id="CAA2982113.1"/>
    </source>
</evidence>
<protein>
    <submittedName>
        <fullName evidence="2">Uncharacterized protein</fullName>
    </submittedName>
</protein>